<dbReference type="NCBIfam" id="TIGR00151">
    <property type="entry name" value="ispF"/>
    <property type="match status" value="1"/>
</dbReference>
<dbReference type="Proteomes" id="UP000198373">
    <property type="component" value="Unassembled WGS sequence"/>
</dbReference>
<dbReference type="Gene3D" id="3.30.1330.50">
    <property type="entry name" value="2-C-methyl-D-erythritol 2,4-cyclodiphosphate synthase"/>
    <property type="match status" value="1"/>
</dbReference>
<comment type="similarity">
    <text evidence="14">In the C-terminal section; belongs to the IspF family.</text>
</comment>
<comment type="caution">
    <text evidence="14">Lacks conserved residue(s) required for the propagation of feature annotation.</text>
</comment>
<evidence type="ECO:0000256" key="1">
    <source>
        <dbReference type="ARBA" id="ARBA00000200"/>
    </source>
</evidence>
<comment type="similarity">
    <text evidence="14">In the N-terminal section; belongs to the IspD/TarI cytidylyltransferase family. IspD subfamily.</text>
</comment>
<feature type="binding site" evidence="14">
    <location>
        <begin position="268"/>
        <end position="269"/>
    </location>
    <ligand>
        <name>4-CDP-2-C-methyl-D-erythritol 2-phosphate</name>
        <dbReference type="ChEBI" id="CHEBI:57919"/>
    </ligand>
</feature>
<dbReference type="PANTHER" id="PTHR43181:SF1">
    <property type="entry name" value="2-C-METHYL-D-ERYTHRITOL 2,4-CYCLODIPHOSPHATE SYNTHASE, CHLOROPLASTIC"/>
    <property type="match status" value="1"/>
</dbReference>
<comment type="function">
    <text evidence="14">Bifunctional enzyme that catalyzes the formation of 4-diphosphocytidyl-2-C-methyl-D-erythritol from CTP and 2-C-methyl-D-erythritol 4-phosphate (MEP) (IspD), and catalyzes the conversion of 4-diphosphocytidyl-2-C-methyl-D-erythritol 2-phosphate (CDP-ME2P) to 2-C-methyl-D-erythritol 2,4-cyclodiphosphate (ME-CPP) with a corresponding release of cytidine 5-monophosphate (CMP) (IspF).</text>
</comment>
<dbReference type="SUPFAM" id="SSF53448">
    <property type="entry name" value="Nucleotide-diphospho-sugar transferases"/>
    <property type="match status" value="1"/>
</dbReference>
<evidence type="ECO:0000256" key="5">
    <source>
        <dbReference type="ARBA" id="ARBA00004787"/>
    </source>
</evidence>
<dbReference type="SUPFAM" id="SSF69765">
    <property type="entry name" value="IpsF-like"/>
    <property type="match status" value="1"/>
</dbReference>
<dbReference type="InterPro" id="IPR020555">
    <property type="entry name" value="MECDP_synthase_CS"/>
</dbReference>
<evidence type="ECO:0000256" key="12">
    <source>
        <dbReference type="ARBA" id="ARBA00023239"/>
    </source>
</evidence>
<evidence type="ECO:0000256" key="11">
    <source>
        <dbReference type="ARBA" id="ARBA00023229"/>
    </source>
</evidence>
<dbReference type="EC" id="2.7.7.60" evidence="14"/>
<evidence type="ECO:0000256" key="6">
    <source>
        <dbReference type="ARBA" id="ARBA00008480"/>
    </source>
</evidence>
<comment type="pathway">
    <text evidence="4 14">Isoprenoid biosynthesis; isopentenyl diphosphate biosynthesis via DXP pathway; isopentenyl diphosphate from 1-deoxy-D-xylulose 5-phosphate: step 4/6.</text>
</comment>
<evidence type="ECO:0000256" key="9">
    <source>
        <dbReference type="ARBA" id="ARBA00022695"/>
    </source>
</evidence>
<feature type="site" description="Positions MEP for the nucleophilic attack" evidence="14">
    <location>
        <position position="204"/>
    </location>
</feature>
<keyword evidence="10 14" id="KW-0479">Metal-binding</keyword>
<feature type="site" description="Positions MEP for the nucleophilic attack" evidence="14">
    <location>
        <position position="149"/>
    </location>
</feature>
<feature type="binding site" evidence="14">
    <location>
        <position position="244"/>
    </location>
    <ligand>
        <name>a divalent metal cation</name>
        <dbReference type="ChEBI" id="CHEBI:60240"/>
    </ligand>
</feature>
<dbReference type="PANTHER" id="PTHR43181">
    <property type="entry name" value="2-C-METHYL-D-ERYTHRITOL 2,4-CYCLODIPHOSPHATE SYNTHASE, CHLOROPLASTIC"/>
    <property type="match status" value="1"/>
</dbReference>
<organism evidence="16 17">
    <name type="scientific">Geodermatophilus pulveris</name>
    <dbReference type="NCBI Taxonomy" id="1564159"/>
    <lineage>
        <taxon>Bacteria</taxon>
        <taxon>Bacillati</taxon>
        <taxon>Actinomycetota</taxon>
        <taxon>Actinomycetes</taxon>
        <taxon>Geodermatophilales</taxon>
        <taxon>Geodermatophilaceae</taxon>
        <taxon>Geodermatophilus</taxon>
    </lineage>
</organism>
<dbReference type="EC" id="4.6.1.12" evidence="14"/>
<dbReference type="UniPathway" id="UPA00056">
    <property type="reaction ID" value="UER00093"/>
</dbReference>
<dbReference type="GO" id="GO:0050518">
    <property type="term" value="F:2-C-methyl-D-erythritol 4-phosphate cytidylyltransferase activity"/>
    <property type="evidence" value="ECO:0007669"/>
    <property type="project" value="UniProtKB-UniRule"/>
</dbReference>
<keyword evidence="13 14" id="KW-0511">Multifunctional enzyme</keyword>
<feature type="site" description="Transition state stabilizer" evidence="14">
    <location>
        <position position="22"/>
    </location>
</feature>
<evidence type="ECO:0000256" key="14">
    <source>
        <dbReference type="HAMAP-Rule" id="MF_01520"/>
    </source>
</evidence>
<evidence type="ECO:0000256" key="8">
    <source>
        <dbReference type="ARBA" id="ARBA00022679"/>
    </source>
</evidence>
<comment type="similarity">
    <text evidence="7">Belongs to the IspD/TarI cytidylyltransferase family. IspD subfamily.</text>
</comment>
<sequence length="395" mass="39125">MHAAGIVAAAGSGSRLGADRPKALVPLAGRPLVRWSVEALLAGGVAEVVVAVPADELAAFAAVLPADVRLVVGGTSRTASVRAALAAVGDHADAVLVHDAARPLTPPGVVARVLAALAAGAPAVVPVLPVVDTTVSVAGDGVVTGTLPRETLRRVQTPQGFARAVLADAYGRLPPGAELTDDAAVVRADGVAVATVAGDERSAKVTVAHDLALAELTVRTTGERASGAPVTDVLPRVGIGVDVHPVEAGRPCWLAGLEWPGVDGCAGHSDGDVAAHALTDAVLSAAGLGDIGGLLGTGDPRWAGARGAAVLAHVREVLETAGWRVGNAAVQLVGSTPRVGPRRAEAERVLGEALGAPVSVTATTTDGLGLTGRGEGRAAMATALVVRTAAVDSPR</sequence>
<comment type="pathway">
    <text evidence="5 14">Isoprenoid biosynthesis; isopentenyl diphosphate biosynthesis via DXP pathway; isopentenyl diphosphate from 1-deoxy-D-xylulose 5-phosphate: step 2/6.</text>
</comment>
<dbReference type="CDD" id="cd00554">
    <property type="entry name" value="MECDP_synthase"/>
    <property type="match status" value="1"/>
</dbReference>
<dbReference type="HAMAP" id="MF_01520">
    <property type="entry name" value="IspDF"/>
    <property type="match status" value="1"/>
</dbReference>
<keyword evidence="8 14" id="KW-0808">Transferase</keyword>
<evidence type="ECO:0000256" key="4">
    <source>
        <dbReference type="ARBA" id="ARBA00004709"/>
    </source>
</evidence>
<keyword evidence="9 14" id="KW-0548">Nucleotidyltransferase</keyword>
<dbReference type="Gene3D" id="3.90.550.10">
    <property type="entry name" value="Spore Coat Polysaccharide Biosynthesis Protein SpsA, Chain A"/>
    <property type="match status" value="1"/>
</dbReference>
<dbReference type="PROSITE" id="PS01350">
    <property type="entry name" value="ISPF"/>
    <property type="match status" value="1"/>
</dbReference>
<evidence type="ECO:0000256" key="13">
    <source>
        <dbReference type="ARBA" id="ARBA00023268"/>
    </source>
</evidence>
<accession>A0A239GGT7</accession>
<gene>
    <name evidence="14" type="primary">ispDF</name>
    <name evidence="16" type="ORF">SAMN06893096_106193</name>
</gene>
<feature type="site" description="Transition state stabilizer" evidence="14">
    <location>
        <position position="364"/>
    </location>
</feature>
<dbReference type="GO" id="GO:0019288">
    <property type="term" value="P:isopentenyl diphosphate biosynthetic process, methylerythritol 4-phosphate pathway"/>
    <property type="evidence" value="ECO:0007669"/>
    <property type="project" value="UniProtKB-UniRule"/>
</dbReference>
<feature type="region of interest" description="2-C-methyl-D-erythritol 2,4-cyclodiphosphate synthase" evidence="14">
    <location>
        <begin position="236"/>
        <end position="395"/>
    </location>
</feature>
<feature type="binding site" evidence="14">
    <location>
        <begin position="242"/>
        <end position="244"/>
    </location>
    <ligand>
        <name>4-CDP-2-C-methyl-D-erythritol 2-phosphate</name>
        <dbReference type="ChEBI" id="CHEBI:57919"/>
    </ligand>
</feature>
<protein>
    <recommendedName>
        <fullName evidence="14">Bifunctional enzyme IspD/IspF</fullName>
    </recommendedName>
    <domain>
        <recommendedName>
            <fullName evidence="14">2-C-methyl-D-erythritol 4-phosphate cytidylyltransferase</fullName>
            <ecNumber evidence="14">2.7.7.60</ecNumber>
        </recommendedName>
        <alternativeName>
            <fullName evidence="14">4-diphosphocytidyl-2C-methyl-D-erythritol synthase</fullName>
        </alternativeName>
        <alternativeName>
            <fullName evidence="14">MEP cytidylyltransferase</fullName>
            <shortName evidence="14">MCT</shortName>
        </alternativeName>
    </domain>
    <domain>
        <recommendedName>
            <fullName evidence="14">2-C-methyl-D-erythritol 2,4-cyclodiphosphate synthase</fullName>
            <shortName evidence="14">MECDP-synthase</shortName>
            <shortName evidence="14">MECPP-synthase</shortName>
            <shortName evidence="14">MECPS</shortName>
            <ecNumber evidence="14">4.6.1.12</ecNumber>
        </recommendedName>
    </domain>
</protein>
<dbReference type="InterPro" id="IPR003526">
    <property type="entry name" value="MECDP_synthase"/>
</dbReference>
<dbReference type="HAMAP" id="MF_00108">
    <property type="entry name" value="IspD"/>
    <property type="match status" value="1"/>
</dbReference>
<dbReference type="AlphaFoldDB" id="A0A239GGT7"/>
<dbReference type="InterPro" id="IPR029044">
    <property type="entry name" value="Nucleotide-diphossugar_trans"/>
</dbReference>
<evidence type="ECO:0000313" key="16">
    <source>
        <dbReference type="EMBL" id="SNS68340.1"/>
    </source>
</evidence>
<dbReference type="InterPro" id="IPR026596">
    <property type="entry name" value="IspD/F"/>
</dbReference>
<reference evidence="17" key="1">
    <citation type="submission" date="2017-06" db="EMBL/GenBank/DDBJ databases">
        <authorList>
            <person name="Varghese N."/>
            <person name="Submissions S."/>
        </authorList>
    </citation>
    <scope>NUCLEOTIDE SEQUENCE [LARGE SCALE GENOMIC DNA]</scope>
    <source>
        <strain evidence="17">DSM 46839</strain>
    </source>
</reference>
<proteinExistence type="inferred from homology"/>
<dbReference type="InterPro" id="IPR001228">
    <property type="entry name" value="IspD"/>
</dbReference>
<feature type="site" description="Transition state stabilizer" evidence="14">
    <location>
        <position position="268"/>
    </location>
</feature>
<dbReference type="InterPro" id="IPR034683">
    <property type="entry name" value="IspD/TarI"/>
</dbReference>
<feature type="binding site" evidence="14">
    <location>
        <position position="276"/>
    </location>
    <ligand>
        <name>a divalent metal cation</name>
        <dbReference type="ChEBI" id="CHEBI:60240"/>
    </ligand>
</feature>
<evidence type="ECO:0000256" key="10">
    <source>
        <dbReference type="ARBA" id="ARBA00022723"/>
    </source>
</evidence>
<evidence type="ECO:0000313" key="17">
    <source>
        <dbReference type="Proteomes" id="UP000198373"/>
    </source>
</evidence>
<keyword evidence="12 14" id="KW-0456">Lyase</keyword>
<evidence type="ECO:0000256" key="2">
    <source>
        <dbReference type="ARBA" id="ARBA00001282"/>
    </source>
</evidence>
<dbReference type="FunFam" id="3.30.1330.50:FF:000003">
    <property type="entry name" value="2-C-methyl-D-erythritol 2,4-cyclodiphosphate synthase"/>
    <property type="match status" value="1"/>
</dbReference>
<keyword evidence="11 14" id="KW-0414">Isoprene biosynthesis</keyword>
<feature type="binding site" evidence="14">
    <location>
        <begin position="363"/>
        <end position="366"/>
    </location>
    <ligand>
        <name>4-CDP-2-C-methyl-D-erythritol 2-phosphate</name>
        <dbReference type="ChEBI" id="CHEBI:57919"/>
    </ligand>
</feature>
<dbReference type="GO" id="GO:0008685">
    <property type="term" value="F:2-C-methyl-D-erythritol 2,4-cyclodiphosphate synthase activity"/>
    <property type="evidence" value="ECO:0007669"/>
    <property type="project" value="UniProtKB-UniRule"/>
</dbReference>
<dbReference type="GO" id="GO:0046872">
    <property type="term" value="F:metal ion binding"/>
    <property type="evidence" value="ECO:0007669"/>
    <property type="project" value="UniProtKB-KW"/>
</dbReference>
<dbReference type="InterPro" id="IPR018294">
    <property type="entry name" value="ISPD_synthase_CS"/>
</dbReference>
<evidence type="ECO:0000256" key="3">
    <source>
        <dbReference type="ARBA" id="ARBA00001968"/>
    </source>
</evidence>
<feature type="binding site" evidence="14">
    <location>
        <position position="242"/>
    </location>
    <ligand>
        <name>a divalent metal cation</name>
        <dbReference type="ChEBI" id="CHEBI:60240"/>
    </ligand>
</feature>
<evidence type="ECO:0000256" key="7">
    <source>
        <dbReference type="ARBA" id="ARBA00009789"/>
    </source>
</evidence>
<evidence type="ECO:0000259" key="15">
    <source>
        <dbReference type="Pfam" id="PF02542"/>
    </source>
</evidence>
<dbReference type="OrthoDB" id="9802561at2"/>
<comment type="catalytic activity">
    <reaction evidence="2 14">
        <text>2-C-methyl-D-erythritol 4-phosphate + CTP + H(+) = 4-CDP-2-C-methyl-D-erythritol + diphosphate</text>
        <dbReference type="Rhea" id="RHEA:13429"/>
        <dbReference type="ChEBI" id="CHEBI:15378"/>
        <dbReference type="ChEBI" id="CHEBI:33019"/>
        <dbReference type="ChEBI" id="CHEBI:37563"/>
        <dbReference type="ChEBI" id="CHEBI:57823"/>
        <dbReference type="ChEBI" id="CHEBI:58262"/>
        <dbReference type="EC" id="2.7.7.60"/>
    </reaction>
</comment>
<name>A0A239GGT7_9ACTN</name>
<feature type="binding site" evidence="14">
    <location>
        <position position="373"/>
    </location>
    <ligand>
        <name>4-CDP-2-C-methyl-D-erythritol 2-phosphate</name>
        <dbReference type="ChEBI" id="CHEBI:57919"/>
    </ligand>
</feature>
<keyword evidence="17" id="KW-1185">Reference proteome</keyword>
<dbReference type="PROSITE" id="PS01295">
    <property type="entry name" value="ISPD"/>
    <property type="match status" value="1"/>
</dbReference>
<dbReference type="Pfam" id="PF02542">
    <property type="entry name" value="YgbB"/>
    <property type="match status" value="1"/>
</dbReference>
<dbReference type="EMBL" id="FZOO01000006">
    <property type="protein sequence ID" value="SNS68340.1"/>
    <property type="molecule type" value="Genomic_DNA"/>
</dbReference>
<dbReference type="RefSeq" id="WP_089306201.1">
    <property type="nucleotide sequence ID" value="NZ_FZOO01000006.1"/>
</dbReference>
<feature type="region of interest" description="2-C-methyl-D-erythritol 4-phosphate cytidylyltransferase" evidence="14">
    <location>
        <begin position="1"/>
        <end position="235"/>
    </location>
</feature>
<comment type="cofactor">
    <cofactor evidence="3 14">
        <name>a divalent metal cation</name>
        <dbReference type="ChEBI" id="CHEBI:60240"/>
    </cofactor>
</comment>
<dbReference type="NCBIfam" id="TIGR00453">
    <property type="entry name" value="ispD"/>
    <property type="match status" value="1"/>
</dbReference>
<comment type="catalytic activity">
    <reaction evidence="1 14">
        <text>4-CDP-2-C-methyl-D-erythritol 2-phosphate = 2-C-methyl-D-erythritol 2,4-cyclic diphosphate + CMP</text>
        <dbReference type="Rhea" id="RHEA:23864"/>
        <dbReference type="ChEBI" id="CHEBI:57919"/>
        <dbReference type="ChEBI" id="CHEBI:58483"/>
        <dbReference type="ChEBI" id="CHEBI:60377"/>
        <dbReference type="EC" id="4.6.1.12"/>
    </reaction>
</comment>
<dbReference type="Pfam" id="PF01128">
    <property type="entry name" value="IspD"/>
    <property type="match status" value="1"/>
</dbReference>
<feature type="site" description="Transition state stabilizer" evidence="14">
    <location>
        <position position="15"/>
    </location>
</feature>
<dbReference type="HAMAP" id="MF_00107">
    <property type="entry name" value="IspF"/>
    <property type="match status" value="1"/>
</dbReference>
<feature type="domain" description="2-C-methyl-D-erythritol 2,4-cyclodiphosphate synthase" evidence="15">
    <location>
        <begin position="236"/>
        <end position="385"/>
    </location>
</feature>
<dbReference type="GO" id="GO:0016114">
    <property type="term" value="P:terpenoid biosynthetic process"/>
    <property type="evidence" value="ECO:0007669"/>
    <property type="project" value="InterPro"/>
</dbReference>
<comment type="similarity">
    <text evidence="6">Belongs to the IspF family.</text>
</comment>
<feature type="binding site" evidence="14">
    <location>
        <begin position="290"/>
        <end position="292"/>
    </location>
    <ligand>
        <name>4-CDP-2-C-methyl-D-erythritol 2-phosphate</name>
        <dbReference type="ChEBI" id="CHEBI:57919"/>
    </ligand>
</feature>
<dbReference type="InterPro" id="IPR036571">
    <property type="entry name" value="MECDP_synthase_sf"/>
</dbReference>